<proteinExistence type="predicted"/>
<feature type="domain" description="ABC transporter" evidence="4">
    <location>
        <begin position="2"/>
        <end position="229"/>
    </location>
</feature>
<dbReference type="InterPro" id="IPR003593">
    <property type="entry name" value="AAA+_ATPase"/>
</dbReference>
<evidence type="ECO:0000313" key="6">
    <source>
        <dbReference type="Proteomes" id="UP000321168"/>
    </source>
</evidence>
<dbReference type="SUPFAM" id="SSF52540">
    <property type="entry name" value="P-loop containing nucleoside triphosphate hydrolases"/>
    <property type="match status" value="1"/>
</dbReference>
<accession>A0A5C6VJA2</accession>
<dbReference type="RefSeq" id="WP_147012655.1">
    <property type="nucleotide sequence ID" value="NZ_VORB01000001.1"/>
</dbReference>
<evidence type="ECO:0000259" key="4">
    <source>
        <dbReference type="PROSITE" id="PS50893"/>
    </source>
</evidence>
<dbReference type="InterPro" id="IPR003439">
    <property type="entry name" value="ABC_transporter-like_ATP-bd"/>
</dbReference>
<keyword evidence="2" id="KW-0547">Nucleotide-binding</keyword>
<dbReference type="AlphaFoldDB" id="A0A5C6VJA2"/>
<gene>
    <name evidence="5" type="ORF">FRX97_01500</name>
</gene>
<reference evidence="5 6" key="1">
    <citation type="submission" date="2019-08" db="EMBL/GenBank/DDBJ databases">
        <title>Genome of Luteibaculum oceani JCM 18817.</title>
        <authorList>
            <person name="Bowman J.P."/>
        </authorList>
    </citation>
    <scope>NUCLEOTIDE SEQUENCE [LARGE SCALE GENOMIC DNA]</scope>
    <source>
        <strain evidence="5 6">JCM 18817</strain>
    </source>
</reference>
<dbReference type="Proteomes" id="UP000321168">
    <property type="component" value="Unassembled WGS sequence"/>
</dbReference>
<dbReference type="GO" id="GO:0005524">
    <property type="term" value="F:ATP binding"/>
    <property type="evidence" value="ECO:0007669"/>
    <property type="project" value="UniProtKB-KW"/>
</dbReference>
<evidence type="ECO:0000256" key="2">
    <source>
        <dbReference type="ARBA" id="ARBA00022741"/>
    </source>
</evidence>
<dbReference type="Pfam" id="PF00005">
    <property type="entry name" value="ABC_tran"/>
    <property type="match status" value="1"/>
</dbReference>
<dbReference type="InterPro" id="IPR050153">
    <property type="entry name" value="Metal_Ion_Import_ABC"/>
</dbReference>
<dbReference type="PANTHER" id="PTHR42734">
    <property type="entry name" value="METAL TRANSPORT SYSTEM ATP-BINDING PROTEIN TM_0124-RELATED"/>
    <property type="match status" value="1"/>
</dbReference>
<evidence type="ECO:0000313" key="5">
    <source>
        <dbReference type="EMBL" id="TXC85327.1"/>
    </source>
</evidence>
<dbReference type="EMBL" id="VORB01000001">
    <property type="protein sequence ID" value="TXC85327.1"/>
    <property type="molecule type" value="Genomic_DNA"/>
</dbReference>
<evidence type="ECO:0000256" key="3">
    <source>
        <dbReference type="ARBA" id="ARBA00022840"/>
    </source>
</evidence>
<comment type="caution">
    <text evidence="5">The sequence shown here is derived from an EMBL/GenBank/DDBJ whole genome shotgun (WGS) entry which is preliminary data.</text>
</comment>
<keyword evidence="3 5" id="KW-0067">ATP-binding</keyword>
<evidence type="ECO:0000256" key="1">
    <source>
        <dbReference type="ARBA" id="ARBA00022448"/>
    </source>
</evidence>
<dbReference type="InterPro" id="IPR027417">
    <property type="entry name" value="P-loop_NTPase"/>
</dbReference>
<dbReference type="PROSITE" id="PS50893">
    <property type="entry name" value="ABC_TRANSPORTER_2"/>
    <property type="match status" value="1"/>
</dbReference>
<dbReference type="CDD" id="cd03214">
    <property type="entry name" value="ABC_Iron-Siderophores_B12_Hemin"/>
    <property type="match status" value="1"/>
</dbReference>
<dbReference type="OrthoDB" id="9787851at2"/>
<dbReference type="Gene3D" id="3.40.50.300">
    <property type="entry name" value="P-loop containing nucleotide triphosphate hydrolases"/>
    <property type="match status" value="1"/>
</dbReference>
<sequence>MIKTQDLLFGYPQRSFGPINIAIAPGELTLLIGKNGIGKSTLIKTLLGLIPSLQGVIKINKLSLNATSLAERSQLISYVASSNPAVPHLTVKDLIGIQPLHHKLDENKIDEYLELLKISKFKNRYVDTLSDGELQKVYLARALAQSTKYIVLDEPAAHLDVNARLETFIILKKLAEKEGKGIMCSTHDLELGLKIADRIVLLTEDGAYQDIPEELALNGLLSKTFNSGEIAFNKLSGNFEFCLESHKSIRYFADNNLMEYWVVNALRRKGINCIKVEKGEEALLISENELVLNTKKYTSIEDLINNL</sequence>
<protein>
    <submittedName>
        <fullName evidence="5">ABC transporter ATP-binding protein</fullName>
    </submittedName>
</protein>
<keyword evidence="6" id="KW-1185">Reference proteome</keyword>
<dbReference type="SMART" id="SM00382">
    <property type="entry name" value="AAA"/>
    <property type="match status" value="1"/>
</dbReference>
<organism evidence="5 6">
    <name type="scientific">Luteibaculum oceani</name>
    <dbReference type="NCBI Taxonomy" id="1294296"/>
    <lineage>
        <taxon>Bacteria</taxon>
        <taxon>Pseudomonadati</taxon>
        <taxon>Bacteroidota</taxon>
        <taxon>Flavobacteriia</taxon>
        <taxon>Flavobacteriales</taxon>
        <taxon>Luteibaculaceae</taxon>
        <taxon>Luteibaculum</taxon>
    </lineage>
</organism>
<name>A0A5C6VJA2_9FLAO</name>
<dbReference type="GO" id="GO:0016887">
    <property type="term" value="F:ATP hydrolysis activity"/>
    <property type="evidence" value="ECO:0007669"/>
    <property type="project" value="InterPro"/>
</dbReference>
<keyword evidence="1" id="KW-0813">Transport</keyword>